<feature type="compositionally biased region" description="Basic residues" evidence="1">
    <location>
        <begin position="75"/>
        <end position="100"/>
    </location>
</feature>
<keyword evidence="2" id="KW-0472">Membrane</keyword>
<evidence type="ECO:0000313" key="4">
    <source>
        <dbReference type="Proteomes" id="UP000256829"/>
    </source>
</evidence>
<comment type="caution">
    <text evidence="3">The sequence shown here is derived from an EMBL/GenBank/DDBJ whole genome shotgun (WGS) entry which is preliminary data.</text>
</comment>
<evidence type="ECO:0000313" key="3">
    <source>
        <dbReference type="EMBL" id="RDY68633.1"/>
    </source>
</evidence>
<dbReference type="RefSeq" id="WP_115841146.1">
    <property type="nucleotide sequence ID" value="NZ_CP183976.1"/>
</dbReference>
<keyword evidence="2" id="KW-1133">Transmembrane helix</keyword>
<evidence type="ECO:0008006" key="5">
    <source>
        <dbReference type="Google" id="ProtNLM"/>
    </source>
</evidence>
<dbReference type="AlphaFoldDB" id="A0A3D8VH03"/>
<proteinExistence type="predicted"/>
<evidence type="ECO:0000256" key="1">
    <source>
        <dbReference type="SAM" id="MobiDB-lite"/>
    </source>
</evidence>
<feature type="transmembrane region" description="Helical" evidence="2">
    <location>
        <begin position="38"/>
        <end position="57"/>
    </location>
</feature>
<dbReference type="EMBL" id="QTJR01000002">
    <property type="protein sequence ID" value="RDY68633.1"/>
    <property type="molecule type" value="Genomic_DNA"/>
</dbReference>
<feature type="transmembrane region" description="Helical" evidence="2">
    <location>
        <begin position="13"/>
        <end position="32"/>
    </location>
</feature>
<accession>A0A3D8VH03</accession>
<reference evidence="3 4" key="1">
    <citation type="submission" date="2018-08" db="EMBL/GenBank/DDBJ databases">
        <title>Lysobacter soli KCTC 22011, whole genome shotgun sequence.</title>
        <authorList>
            <person name="Zhang X."/>
            <person name="Feng G."/>
            <person name="Zhu H."/>
        </authorList>
    </citation>
    <scope>NUCLEOTIDE SEQUENCE [LARGE SCALE GENOMIC DNA]</scope>
    <source>
        <strain evidence="3 4">KCTC 22011</strain>
    </source>
</reference>
<organism evidence="3 4">
    <name type="scientific">Lysobacter soli</name>
    <dbReference type="NCBI Taxonomy" id="453783"/>
    <lineage>
        <taxon>Bacteria</taxon>
        <taxon>Pseudomonadati</taxon>
        <taxon>Pseudomonadota</taxon>
        <taxon>Gammaproteobacteria</taxon>
        <taxon>Lysobacterales</taxon>
        <taxon>Lysobacteraceae</taxon>
        <taxon>Lysobacter</taxon>
    </lineage>
</organism>
<feature type="region of interest" description="Disordered" evidence="1">
    <location>
        <begin position="70"/>
        <end position="100"/>
    </location>
</feature>
<name>A0A3D8VH03_9GAMM</name>
<sequence>MQTRPDIHSGLDVLMRHAVAIGVAIVALLPAARGFSPTFGWMPLWLVAMPLCAWWALHRFRMPAGEADEAAAPVRMRRRAGAQARRRRVSMPRSRHSQAA</sequence>
<dbReference type="Proteomes" id="UP000256829">
    <property type="component" value="Unassembled WGS sequence"/>
</dbReference>
<keyword evidence="2" id="KW-0812">Transmembrane</keyword>
<evidence type="ECO:0000256" key="2">
    <source>
        <dbReference type="SAM" id="Phobius"/>
    </source>
</evidence>
<keyword evidence="4" id="KW-1185">Reference proteome</keyword>
<gene>
    <name evidence="3" type="ORF">DX912_03770</name>
</gene>
<protein>
    <recommendedName>
        <fullName evidence="5">Transmembrane protein</fullName>
    </recommendedName>
</protein>